<reference evidence="4 5" key="1">
    <citation type="submission" date="2019-12" db="EMBL/GenBank/DDBJ databases">
        <title>The draft genomic sequence of strain Chitinophaga oryziterrae JCM 16595.</title>
        <authorList>
            <person name="Zhang X."/>
        </authorList>
    </citation>
    <scope>NUCLEOTIDE SEQUENCE [LARGE SCALE GENOMIC DNA]</scope>
    <source>
        <strain evidence="4 5">JCM 16595</strain>
    </source>
</reference>
<keyword evidence="1" id="KW-0547">Nucleotide-binding</keyword>
<dbReference type="OrthoDB" id="9813719at2"/>
<dbReference type="PANTHER" id="PTHR13504">
    <property type="entry name" value="FIDO DOMAIN-CONTAINING PROTEIN DDB_G0283145"/>
    <property type="match status" value="1"/>
</dbReference>
<dbReference type="SUPFAM" id="SSF46785">
    <property type="entry name" value="Winged helix' DNA-binding domain"/>
    <property type="match status" value="1"/>
</dbReference>
<dbReference type="Proteomes" id="UP000468388">
    <property type="component" value="Unassembled WGS sequence"/>
</dbReference>
<sequence>MSSSQRLINQELKSIESTLSHFKQGLSIEEIRAQVNIELRTLQRRLEKLQEQGRIRTSGQGRSTLYYLVQETPIIAPIAVNDDIIPLSAEGQDIKAIVSQPIGKRHPVGYNIDFLHSYRPNIDSYLTPSEKKKLAALGKTVSLNQPAGTYAKEILQRLLIDLSWNSSRLEGNTYSLLDTQRLISQGHVADNKSAAEAQMILNHKDAIEFIVQDAEEIGFNRYTLTNLHALLSNNLLPDPAASGRLRSFGVGITHSVFTPLGIPQQIEEMFELLLQKAEQIEDPFEQTFFVMVQLPYLQPFDDVNKRVSRLAANIPLNRRNLSPLTFVDVPNDIYIQGIMGIYELNRVELFKDVFIWAYERSAQRYAALRQSLGEPDPFRLKYRDIMREIITEIISNAMSHSEAMNVIAYKANTLPAGDQSKFIEIVETELLSLHEGNFARYRVRPSAFKEWKKVWETQ</sequence>
<dbReference type="InterPro" id="IPR036390">
    <property type="entry name" value="WH_DNA-bd_sf"/>
</dbReference>
<dbReference type="AlphaFoldDB" id="A0A6N8J9L8"/>
<dbReference type="Gene3D" id="1.10.3290.10">
    <property type="entry name" value="Fido-like domain"/>
    <property type="match status" value="1"/>
</dbReference>
<evidence type="ECO:0000256" key="1">
    <source>
        <dbReference type="PIRSR" id="PIRSR640198-2"/>
    </source>
</evidence>
<keyword evidence="5" id="KW-1185">Reference proteome</keyword>
<evidence type="ECO:0000259" key="3">
    <source>
        <dbReference type="PROSITE" id="PS51459"/>
    </source>
</evidence>
<dbReference type="RefSeq" id="WP_157299816.1">
    <property type="nucleotide sequence ID" value="NZ_BAAAZB010000007.1"/>
</dbReference>
<dbReference type="SUPFAM" id="SSF140931">
    <property type="entry name" value="Fic-like"/>
    <property type="match status" value="1"/>
</dbReference>
<evidence type="ECO:0000313" key="4">
    <source>
        <dbReference type="EMBL" id="MVT41208.1"/>
    </source>
</evidence>
<comment type="caution">
    <text evidence="4">The sequence shown here is derived from an EMBL/GenBank/DDBJ whole genome shotgun (WGS) entry which is preliminary data.</text>
</comment>
<dbReference type="InterPro" id="IPR040198">
    <property type="entry name" value="Fido_containing"/>
</dbReference>
<evidence type="ECO:0000256" key="2">
    <source>
        <dbReference type="PIRSR" id="PIRSR640198-3"/>
    </source>
</evidence>
<accession>A0A6N8J9L8</accession>
<organism evidence="4 5">
    <name type="scientific">Chitinophaga oryziterrae</name>
    <dbReference type="NCBI Taxonomy" id="1031224"/>
    <lineage>
        <taxon>Bacteria</taxon>
        <taxon>Pseudomonadati</taxon>
        <taxon>Bacteroidota</taxon>
        <taxon>Chitinophagia</taxon>
        <taxon>Chitinophagales</taxon>
        <taxon>Chitinophagaceae</taxon>
        <taxon>Chitinophaga</taxon>
    </lineage>
</organism>
<dbReference type="PANTHER" id="PTHR13504:SF38">
    <property type="entry name" value="FIDO DOMAIN-CONTAINING PROTEIN"/>
    <property type="match status" value="1"/>
</dbReference>
<dbReference type="Gene3D" id="1.10.10.10">
    <property type="entry name" value="Winged helix-like DNA-binding domain superfamily/Winged helix DNA-binding domain"/>
    <property type="match status" value="1"/>
</dbReference>
<name>A0A6N8J9L8_9BACT</name>
<dbReference type="Pfam" id="PF02661">
    <property type="entry name" value="Fic"/>
    <property type="match status" value="1"/>
</dbReference>
<dbReference type="EMBL" id="WRXO01000002">
    <property type="protein sequence ID" value="MVT41208.1"/>
    <property type="molecule type" value="Genomic_DNA"/>
</dbReference>
<dbReference type="InterPro" id="IPR036388">
    <property type="entry name" value="WH-like_DNA-bd_sf"/>
</dbReference>
<gene>
    <name evidence="4" type="ORF">GO495_11495</name>
</gene>
<feature type="binding site" evidence="1">
    <location>
        <begin position="302"/>
        <end position="309"/>
    </location>
    <ligand>
        <name>ATP</name>
        <dbReference type="ChEBI" id="CHEBI:30616"/>
    </ligand>
</feature>
<protein>
    <submittedName>
        <fullName evidence="4">Fic family protein</fullName>
    </submittedName>
</protein>
<dbReference type="InterPro" id="IPR003812">
    <property type="entry name" value="Fido"/>
</dbReference>
<evidence type="ECO:0000313" key="5">
    <source>
        <dbReference type="Proteomes" id="UP000468388"/>
    </source>
</evidence>
<feature type="site" description="Important for autoinhibition of adenylyltransferase activity" evidence="2">
    <location>
        <position position="170"/>
    </location>
</feature>
<dbReference type="GO" id="GO:0005524">
    <property type="term" value="F:ATP binding"/>
    <property type="evidence" value="ECO:0007669"/>
    <property type="project" value="UniProtKB-KW"/>
</dbReference>
<proteinExistence type="predicted"/>
<feature type="domain" description="Fido" evidence="3">
    <location>
        <begin position="219"/>
        <end position="359"/>
    </location>
</feature>
<keyword evidence="1" id="KW-0067">ATP-binding</keyword>
<dbReference type="PROSITE" id="PS51459">
    <property type="entry name" value="FIDO"/>
    <property type="match status" value="1"/>
</dbReference>
<dbReference type="InterPro" id="IPR036597">
    <property type="entry name" value="Fido-like_dom_sf"/>
</dbReference>